<evidence type="ECO:0000313" key="1">
    <source>
        <dbReference type="EMBL" id="MBH8578775.1"/>
    </source>
</evidence>
<comment type="caution">
    <text evidence="1">The sequence shown here is derived from an EMBL/GenBank/DDBJ whole genome shotgun (WGS) entry which is preliminary data.</text>
</comment>
<dbReference type="EMBL" id="JAEDAF010000001">
    <property type="protein sequence ID" value="MBH8578775.1"/>
    <property type="molecule type" value="Genomic_DNA"/>
</dbReference>
<reference evidence="1 2" key="1">
    <citation type="submission" date="2020-12" db="EMBL/GenBank/DDBJ databases">
        <title>Draft genome sequence of Halomonas pacifica strain CARE-V15.</title>
        <authorList>
            <person name="Vignesh N."/>
            <person name="Thabitha A."/>
            <person name="Saravanan R."/>
            <person name="Manigandan V."/>
        </authorList>
    </citation>
    <scope>NUCLEOTIDE SEQUENCE [LARGE SCALE GENOMIC DNA]</scope>
    <source>
        <strain evidence="1 2">CARE-V15</strain>
    </source>
</reference>
<evidence type="ECO:0000313" key="2">
    <source>
        <dbReference type="Proteomes" id="UP000651738"/>
    </source>
</evidence>
<gene>
    <name evidence="1" type="ORF">I7V36_01600</name>
</gene>
<organism evidence="1 2">
    <name type="scientific">Bisbaumannia pacifica</name>
    <dbReference type="NCBI Taxonomy" id="77098"/>
    <lineage>
        <taxon>Bacteria</taxon>
        <taxon>Pseudomonadati</taxon>
        <taxon>Pseudomonadota</taxon>
        <taxon>Gammaproteobacteria</taxon>
        <taxon>Oceanospirillales</taxon>
        <taxon>Halomonadaceae</taxon>
        <taxon>Bisbaumannia</taxon>
    </lineage>
</organism>
<proteinExistence type="predicted"/>
<dbReference type="Proteomes" id="UP000651738">
    <property type="component" value="Unassembled WGS sequence"/>
</dbReference>
<sequence>MRFNSARGMIFQAYQAQRGSVMESAAEIMRLGARVQHTQRQNNDWRIVHGLEAGQVISRVESLPQHLQALCRVCWGPFTRDELAEDREWLHRALVAVMQRRRLPGQGNRERPSAEAVRTMQALCWAAIYHHGEVTWPYSRDGLAGPRAIQRWLLEERGEEVDVQRWTRNGRFSWSDIWREQLDILDHWEQVALSVVAKLVRKVA</sequence>
<accession>A0ABD4KWF1</accession>
<name>A0ABD4KWF1_9GAMM</name>
<protein>
    <submittedName>
        <fullName evidence="1">Uncharacterized protein</fullName>
    </submittedName>
</protein>
<dbReference type="AlphaFoldDB" id="A0ABD4KWF1"/>